<sequence>MFTINFKTFQVTNITQGFNIFEFQDPGNTGFQYKDGNLIPITFDGKDYLINLSGGGPRGHALPLDNVYIYDILAGKWYRQPVSGAAPTNTRGACTVTNYAPDNSSIQIVFFGGRIYSQTKNDFFATDDTWVLTIPSFTASSIPNATILTPQLLETSRQHS</sequence>
<dbReference type="EMBL" id="JAVHJO010000008">
    <property type="protein sequence ID" value="KAK6538379.1"/>
    <property type="molecule type" value="Genomic_DNA"/>
</dbReference>
<proteinExistence type="predicted"/>
<dbReference type="InterPro" id="IPR015915">
    <property type="entry name" value="Kelch-typ_b-propeller"/>
</dbReference>
<dbReference type="Proteomes" id="UP001365542">
    <property type="component" value="Unassembled WGS sequence"/>
</dbReference>
<protein>
    <recommendedName>
        <fullName evidence="3">Kelch repeat protein</fullName>
    </recommendedName>
</protein>
<comment type="caution">
    <text evidence="1">The sequence shown here is derived from an EMBL/GenBank/DDBJ whole genome shotgun (WGS) entry which is preliminary data.</text>
</comment>
<evidence type="ECO:0000313" key="1">
    <source>
        <dbReference type="EMBL" id="KAK6538379.1"/>
    </source>
</evidence>
<name>A0AAV9XB49_9PEZI</name>
<organism evidence="1 2">
    <name type="scientific">Orbilia ellipsospora</name>
    <dbReference type="NCBI Taxonomy" id="2528407"/>
    <lineage>
        <taxon>Eukaryota</taxon>
        <taxon>Fungi</taxon>
        <taxon>Dikarya</taxon>
        <taxon>Ascomycota</taxon>
        <taxon>Pezizomycotina</taxon>
        <taxon>Orbiliomycetes</taxon>
        <taxon>Orbiliales</taxon>
        <taxon>Orbiliaceae</taxon>
        <taxon>Orbilia</taxon>
    </lineage>
</organism>
<dbReference type="AlphaFoldDB" id="A0AAV9XB49"/>
<dbReference type="InterPro" id="IPR011043">
    <property type="entry name" value="Gal_Oxase/kelch_b-propeller"/>
</dbReference>
<reference evidence="1 2" key="1">
    <citation type="submission" date="2019-10" db="EMBL/GenBank/DDBJ databases">
        <authorList>
            <person name="Palmer J.M."/>
        </authorList>
    </citation>
    <scope>NUCLEOTIDE SEQUENCE [LARGE SCALE GENOMIC DNA]</scope>
    <source>
        <strain evidence="1 2">TWF694</strain>
    </source>
</reference>
<accession>A0AAV9XB49</accession>
<gene>
    <name evidence="1" type="ORF">TWF694_011259</name>
</gene>
<dbReference type="Gene3D" id="2.120.10.80">
    <property type="entry name" value="Kelch-type beta propeller"/>
    <property type="match status" value="1"/>
</dbReference>
<evidence type="ECO:0008006" key="3">
    <source>
        <dbReference type="Google" id="ProtNLM"/>
    </source>
</evidence>
<keyword evidence="2" id="KW-1185">Reference proteome</keyword>
<dbReference type="SUPFAM" id="SSF50965">
    <property type="entry name" value="Galactose oxidase, central domain"/>
    <property type="match status" value="1"/>
</dbReference>
<evidence type="ECO:0000313" key="2">
    <source>
        <dbReference type="Proteomes" id="UP001365542"/>
    </source>
</evidence>